<dbReference type="EMBL" id="JACSPV010000011">
    <property type="protein sequence ID" value="MBD8005158.1"/>
    <property type="molecule type" value="Genomic_DNA"/>
</dbReference>
<evidence type="ECO:0000313" key="7">
    <source>
        <dbReference type="Proteomes" id="UP000648182"/>
    </source>
</evidence>
<dbReference type="PANTHER" id="PTHR42681">
    <property type="entry name" value="MALONYL-COA-ACYL CARRIER PROTEIN TRANSACYLASE, MITOCHONDRIAL"/>
    <property type="match status" value="1"/>
</dbReference>
<evidence type="ECO:0000259" key="5">
    <source>
        <dbReference type="SMART" id="SM00827"/>
    </source>
</evidence>
<dbReference type="SMART" id="SM00827">
    <property type="entry name" value="PKS_AT"/>
    <property type="match status" value="1"/>
</dbReference>
<keyword evidence="2 4" id="KW-0012">Acyltransferase</keyword>
<dbReference type="PANTHER" id="PTHR42681:SF1">
    <property type="entry name" value="MALONYL-COA-ACYL CARRIER PROTEIN TRANSACYLASE, MITOCHONDRIAL"/>
    <property type="match status" value="1"/>
</dbReference>
<keyword evidence="7" id="KW-1185">Reference proteome</keyword>
<dbReference type="Proteomes" id="UP000648182">
    <property type="component" value="Unassembled WGS sequence"/>
</dbReference>
<evidence type="ECO:0000256" key="3">
    <source>
        <dbReference type="ARBA" id="ARBA00048462"/>
    </source>
</evidence>
<evidence type="ECO:0000256" key="2">
    <source>
        <dbReference type="ARBA" id="ARBA00023315"/>
    </source>
</evidence>
<name>A0ABR8VK69_9BACI</name>
<proteinExistence type="inferred from homology"/>
<comment type="catalytic activity">
    <reaction evidence="3 4">
        <text>holo-[ACP] + malonyl-CoA = malonyl-[ACP] + CoA</text>
        <dbReference type="Rhea" id="RHEA:41792"/>
        <dbReference type="Rhea" id="RHEA-COMP:9623"/>
        <dbReference type="Rhea" id="RHEA-COMP:9685"/>
        <dbReference type="ChEBI" id="CHEBI:57287"/>
        <dbReference type="ChEBI" id="CHEBI:57384"/>
        <dbReference type="ChEBI" id="CHEBI:64479"/>
        <dbReference type="ChEBI" id="CHEBI:78449"/>
        <dbReference type="EC" id="2.3.1.39"/>
    </reaction>
</comment>
<comment type="similarity">
    <text evidence="4">Belongs to the fabD family.</text>
</comment>
<evidence type="ECO:0000256" key="4">
    <source>
        <dbReference type="PIRNR" id="PIRNR000446"/>
    </source>
</evidence>
<accession>A0ABR8VK69</accession>
<dbReference type="Pfam" id="PF00698">
    <property type="entry name" value="Acyl_transf_1"/>
    <property type="match status" value="1"/>
</dbReference>
<dbReference type="RefSeq" id="WP_191811870.1">
    <property type="nucleotide sequence ID" value="NZ_JACSPV010000011.1"/>
</dbReference>
<dbReference type="InterPro" id="IPR016035">
    <property type="entry name" value="Acyl_Trfase/lysoPLipase"/>
</dbReference>
<protein>
    <recommendedName>
        <fullName evidence="4">Malonyl CoA-acyl carrier protein transacylase</fullName>
        <ecNumber evidence="4">2.3.1.39</ecNumber>
    </recommendedName>
</protein>
<gene>
    <name evidence="6" type="ORF">H9631_08690</name>
</gene>
<keyword evidence="1 4" id="KW-0808">Transferase</keyword>
<feature type="domain" description="Malonyl-CoA:ACP transacylase (MAT)" evidence="5">
    <location>
        <begin position="6"/>
        <end position="296"/>
    </location>
</feature>
<reference evidence="6 7" key="1">
    <citation type="submission" date="2020-08" db="EMBL/GenBank/DDBJ databases">
        <title>A Genomic Blueprint of the Chicken Gut Microbiome.</title>
        <authorList>
            <person name="Gilroy R."/>
            <person name="Ravi A."/>
            <person name="Getino M."/>
            <person name="Pursley I."/>
            <person name="Horton D.L."/>
            <person name="Alikhan N.-F."/>
            <person name="Baker D."/>
            <person name="Gharbi K."/>
            <person name="Hall N."/>
            <person name="Watson M."/>
            <person name="Adriaenssens E.M."/>
            <person name="Foster-Nyarko E."/>
            <person name="Jarju S."/>
            <person name="Secka A."/>
            <person name="Antonio M."/>
            <person name="Oren A."/>
            <person name="Chaudhuri R."/>
            <person name="La Ragione R.M."/>
            <person name="Hildebrand F."/>
            <person name="Pallen M.J."/>
        </authorList>
    </citation>
    <scope>NUCLEOTIDE SEQUENCE [LARGE SCALE GENOMIC DNA]</scope>
    <source>
        <strain evidence="6 7">Sa1BUA2</strain>
    </source>
</reference>
<evidence type="ECO:0000313" key="6">
    <source>
        <dbReference type="EMBL" id="MBD8005158.1"/>
    </source>
</evidence>
<dbReference type="InterPro" id="IPR016036">
    <property type="entry name" value="Malonyl_transacylase_ACP-bd"/>
</dbReference>
<dbReference type="InterPro" id="IPR050858">
    <property type="entry name" value="Mal-CoA-ACP_Trans/PKS_FabD"/>
</dbReference>
<dbReference type="SUPFAM" id="SSF55048">
    <property type="entry name" value="Probable ACP-binding domain of malonyl-CoA ACP transacylase"/>
    <property type="match status" value="1"/>
</dbReference>
<organism evidence="6 7">
    <name type="scientific">Bacillus norwichensis</name>
    <dbReference type="NCBI Taxonomy" id="2762217"/>
    <lineage>
        <taxon>Bacteria</taxon>
        <taxon>Bacillati</taxon>
        <taxon>Bacillota</taxon>
        <taxon>Bacilli</taxon>
        <taxon>Bacillales</taxon>
        <taxon>Bacillaceae</taxon>
        <taxon>Bacillus</taxon>
    </lineage>
</organism>
<comment type="caution">
    <text evidence="6">The sequence shown here is derived from an EMBL/GenBank/DDBJ whole genome shotgun (WGS) entry which is preliminary data.</text>
</comment>
<dbReference type="EC" id="2.3.1.39" evidence="4"/>
<dbReference type="Gene3D" id="3.30.70.250">
    <property type="entry name" value="Malonyl-CoA ACP transacylase, ACP-binding"/>
    <property type="match status" value="1"/>
</dbReference>
<dbReference type="InterPro" id="IPR001227">
    <property type="entry name" value="Ac_transferase_dom_sf"/>
</dbReference>
<dbReference type="Gene3D" id="3.40.366.10">
    <property type="entry name" value="Malonyl-Coenzyme A Acyl Carrier Protein, domain 2"/>
    <property type="match status" value="1"/>
</dbReference>
<dbReference type="InterPro" id="IPR014043">
    <property type="entry name" value="Acyl_transferase_dom"/>
</dbReference>
<dbReference type="PIRSF" id="PIRSF000446">
    <property type="entry name" value="Mct"/>
    <property type="match status" value="1"/>
</dbReference>
<sequence>MKSAFLFPGQGSQKTGLLTELPSSKVVENILAEASDALDKDIFQFHTESALKSTKAVQIVLLTAGVATYKLFESEGLKPDFVAGHSVGAFGAAVAAGVIGFADALRIVKLRGELMEKLYPSGFGMGVVLGLEKERVEDLVARHFEERYPVFLANHNAPDQVTVSGALRGIEESLQLALQHGARCAFLLAVNTPSHCPLLSPVSIALDKAFNNVIFHKPVIPYVGNQRARMLFNAEDIRRDLVESVAAPVRWHDVTTVLYEKGVRLFIEMIPGNILTRLAEKAFPEARALSVSENGWEDCCYLARNVI</sequence>
<evidence type="ECO:0000256" key="1">
    <source>
        <dbReference type="ARBA" id="ARBA00022679"/>
    </source>
</evidence>
<dbReference type="InterPro" id="IPR024925">
    <property type="entry name" value="Malonyl_CoA-ACP_transAc"/>
</dbReference>
<dbReference type="SUPFAM" id="SSF52151">
    <property type="entry name" value="FabD/lysophospholipase-like"/>
    <property type="match status" value="1"/>
</dbReference>